<comment type="caution">
    <text evidence="1">The sequence shown here is derived from an EMBL/GenBank/DDBJ whole genome shotgun (WGS) entry which is preliminary data.</text>
</comment>
<dbReference type="OrthoDB" id="9937789at2"/>
<dbReference type="RefSeq" id="WP_094335061.1">
    <property type="nucleotide sequence ID" value="NZ_NFIE01000004.1"/>
</dbReference>
<reference evidence="2" key="1">
    <citation type="submission" date="2017-04" db="EMBL/GenBank/DDBJ databases">
        <title>Function of individual gut microbiota members based on whole genome sequencing of pure cultures obtained from chicken caecum.</title>
        <authorList>
            <person name="Medvecky M."/>
            <person name="Cejkova D."/>
            <person name="Polansky O."/>
            <person name="Karasova D."/>
            <person name="Kubasova T."/>
            <person name="Cizek A."/>
            <person name="Rychlik I."/>
        </authorList>
    </citation>
    <scope>NUCLEOTIDE SEQUENCE [LARGE SCALE GENOMIC DNA]</scope>
    <source>
        <strain evidence="2">An5</strain>
    </source>
</reference>
<name>A0A1Y3XYK2_9ACTN</name>
<dbReference type="AlphaFoldDB" id="A0A1Y3XYK2"/>
<gene>
    <name evidence="1" type="ORF">B5G02_02555</name>
</gene>
<dbReference type="EMBL" id="NFIE01000004">
    <property type="protein sequence ID" value="OUN89378.1"/>
    <property type="molecule type" value="Genomic_DNA"/>
</dbReference>
<dbReference type="Proteomes" id="UP000195781">
    <property type="component" value="Unassembled WGS sequence"/>
</dbReference>
<evidence type="ECO:0000313" key="1">
    <source>
        <dbReference type="EMBL" id="OUN89378.1"/>
    </source>
</evidence>
<accession>A0A1Y3XYK2</accession>
<organism evidence="1 2">
    <name type="scientific">[Collinsella] massiliensis</name>
    <dbReference type="NCBI Taxonomy" id="1232426"/>
    <lineage>
        <taxon>Bacteria</taxon>
        <taxon>Bacillati</taxon>
        <taxon>Actinomycetota</taxon>
        <taxon>Coriobacteriia</taxon>
        <taxon>Coriobacteriales</taxon>
        <taxon>Coriobacteriaceae</taxon>
        <taxon>Enorma</taxon>
    </lineage>
</organism>
<protein>
    <submittedName>
        <fullName evidence="1">Uncharacterized protein</fullName>
    </submittedName>
</protein>
<proteinExistence type="predicted"/>
<sequence length="348" mass="38771">MGIPNGMTMFDAFGNFNILRAVRMGGGFQIQQGKAYPTTVNLKSYSYRYIGNNAMDLPLDSMPINAESPDVLFSLMRTCVSYDLGDLTESEVHSLLLSKHNFFSSTREQGGITMLQNVSVQTSYRGDYLTVTPAMVTGAFNPGALAILSLPAYLVLDISTFATAASARQMYGRLGIYENLAPARNPGEAGSTHIDTLDDYMDAFHYGNFIWNNSDIWLSIYGLAYCIAAFVQFVMDAQLHETMNSMNELISYAPFNWAYSELVRLGALHDPFDRSKAYWGICEDGIENAREANEDLLNALKLAELLQPFPITPVAPGSVKQIFYGLIDIFPLRNYFGISPDIRFKYPK</sequence>
<keyword evidence="2" id="KW-1185">Reference proteome</keyword>
<evidence type="ECO:0000313" key="2">
    <source>
        <dbReference type="Proteomes" id="UP000195781"/>
    </source>
</evidence>